<gene>
    <name evidence="1" type="ORF">L2X98_21175</name>
</gene>
<protein>
    <submittedName>
        <fullName evidence="1">CDP-glycerol glycerophosphotransferase family protein</fullName>
    </submittedName>
</protein>
<dbReference type="InterPro" id="IPR051612">
    <property type="entry name" value="Teichoic_Acid_Biosynth"/>
</dbReference>
<dbReference type="Gene3D" id="3.40.50.11820">
    <property type="match status" value="1"/>
</dbReference>
<reference evidence="1" key="1">
    <citation type="submission" date="2022-01" db="EMBL/GenBank/DDBJ databases">
        <title>Microbacterium eymi and Microbacterium rhizovicinus sp. nov., isolated from the rhizospheric soil of Elymus tsukushiensis, a plant native to the Dokdo Islands, Republic of Korea.</title>
        <authorList>
            <person name="Hwang Y.J."/>
        </authorList>
    </citation>
    <scope>NUCLEOTIDE SEQUENCE</scope>
    <source>
        <strain evidence="1">KUDC0405</strain>
    </source>
</reference>
<sequence>MLAQLYHVATSRALVIDTYAMVASLLRHGPGLTVVQIWHALGAFKKFGLSILDHEEGRDRRLAQAMRMHQGYDVVLASGPECRPAFADAFGTSIDNVTVAPLPGSIGCSTRSAPTPPVPASTTFIRTCALPAWRSSRRPSGSTAQ</sequence>
<dbReference type="PANTHER" id="PTHR37316">
    <property type="entry name" value="TEICHOIC ACID GLYCEROL-PHOSPHATE PRIMASE"/>
    <property type="match status" value="1"/>
</dbReference>
<dbReference type="InterPro" id="IPR007554">
    <property type="entry name" value="Glycerophosphate_synth"/>
</dbReference>
<dbReference type="Proteomes" id="UP001054811">
    <property type="component" value="Chromosome"/>
</dbReference>
<proteinExistence type="predicted"/>
<dbReference type="Pfam" id="PF04464">
    <property type="entry name" value="Glyphos_transf"/>
    <property type="match status" value="1"/>
</dbReference>
<evidence type="ECO:0000313" key="2">
    <source>
        <dbReference type="Proteomes" id="UP001054811"/>
    </source>
</evidence>
<name>A0ABY5NKQ8_9MICO</name>
<organism evidence="1 2">
    <name type="scientific">Microbacterium elymi</name>
    <dbReference type="NCBI Taxonomy" id="2909587"/>
    <lineage>
        <taxon>Bacteria</taxon>
        <taxon>Bacillati</taxon>
        <taxon>Actinomycetota</taxon>
        <taxon>Actinomycetes</taxon>
        <taxon>Micrococcales</taxon>
        <taxon>Microbacteriaceae</taxon>
        <taxon>Microbacterium</taxon>
    </lineage>
</organism>
<dbReference type="RefSeq" id="WP_259612357.1">
    <property type="nucleotide sequence ID" value="NZ_CP091139.2"/>
</dbReference>
<keyword evidence="2" id="KW-1185">Reference proteome</keyword>
<evidence type="ECO:0000313" key="1">
    <source>
        <dbReference type="EMBL" id="UUT35738.1"/>
    </source>
</evidence>
<dbReference type="InterPro" id="IPR043149">
    <property type="entry name" value="TagF_N"/>
</dbReference>
<dbReference type="PANTHER" id="PTHR37316:SF3">
    <property type="entry name" value="TEICHOIC ACID GLYCEROL-PHOSPHATE TRANSFERASE"/>
    <property type="match status" value="1"/>
</dbReference>
<accession>A0ABY5NKQ8</accession>
<dbReference type="EMBL" id="CP091139">
    <property type="protein sequence ID" value="UUT35738.1"/>
    <property type="molecule type" value="Genomic_DNA"/>
</dbReference>